<evidence type="ECO:0000256" key="2">
    <source>
        <dbReference type="ARBA" id="ARBA00022679"/>
    </source>
</evidence>
<dbReference type="UniPathway" id="UPA00053">
    <property type="reaction ID" value="UER00084"/>
</dbReference>
<dbReference type="GO" id="GO:0009423">
    <property type="term" value="P:chorismate biosynthetic process"/>
    <property type="evidence" value="ECO:0007669"/>
    <property type="project" value="UniProtKB-UniPathway"/>
</dbReference>
<feature type="binding site" evidence="3">
    <location>
        <position position="431"/>
    </location>
    <ligand>
        <name>Mn(2+)</name>
        <dbReference type="ChEBI" id="CHEBI:29035"/>
    </ligand>
</feature>
<name>A0A7W7CH09_9PSEU</name>
<dbReference type="AlphaFoldDB" id="A0A7W7CH09"/>
<dbReference type="EC" id="2.5.1.54" evidence="4"/>
<keyword evidence="3" id="KW-0170">Cobalt</keyword>
<feature type="binding site" evidence="3">
    <location>
        <position position="296"/>
    </location>
    <ligand>
        <name>phosphoenolpyruvate</name>
        <dbReference type="ChEBI" id="CHEBI:58702"/>
    </ligand>
</feature>
<dbReference type="InterPro" id="IPR002480">
    <property type="entry name" value="DAHP_synth_2"/>
</dbReference>
<feature type="binding site" evidence="3">
    <location>
        <begin position="273"/>
        <end position="274"/>
    </location>
    <ligand>
        <name>phosphoenolpyruvate</name>
        <dbReference type="ChEBI" id="CHEBI:58702"/>
    </ligand>
</feature>
<feature type="binding site" evidence="3">
    <location>
        <position position="123"/>
    </location>
    <ligand>
        <name>phosphoenolpyruvate</name>
        <dbReference type="ChEBI" id="CHEBI:58702"/>
    </ligand>
</feature>
<comment type="similarity">
    <text evidence="1 4">Belongs to the class-II DAHP synthase family.</text>
</comment>
<keyword evidence="4" id="KW-0028">Amino-acid biosynthesis</keyword>
<feature type="binding site" evidence="3">
    <location>
        <position position="327"/>
    </location>
    <ligand>
        <name>phosphoenolpyruvate</name>
        <dbReference type="ChEBI" id="CHEBI:58702"/>
    </ligand>
</feature>
<keyword evidence="3" id="KW-0104">Cadmium</keyword>
<keyword evidence="3" id="KW-0464">Manganese</keyword>
<protein>
    <recommendedName>
        <fullName evidence="4">Phospho-2-dehydro-3-deoxyheptonate aldolase</fullName>
        <ecNumber evidence="4">2.5.1.54</ecNumber>
    </recommendedName>
</protein>
<dbReference type="GO" id="GO:0009073">
    <property type="term" value="P:aromatic amino acid family biosynthetic process"/>
    <property type="evidence" value="ECO:0007669"/>
    <property type="project" value="UniProtKB-KW"/>
</dbReference>
<feature type="binding site" evidence="3">
    <location>
        <position position="84"/>
    </location>
    <ligand>
        <name>Mn(2+)</name>
        <dbReference type="ChEBI" id="CHEBI:29035"/>
    </ligand>
</feature>
<reference evidence="5 6" key="1">
    <citation type="submission" date="2020-08" db="EMBL/GenBank/DDBJ databases">
        <title>Sequencing the genomes of 1000 actinobacteria strains.</title>
        <authorList>
            <person name="Klenk H.-P."/>
        </authorList>
    </citation>
    <scope>NUCLEOTIDE SEQUENCE [LARGE SCALE GENOMIC DNA]</scope>
    <source>
        <strain evidence="5 6">DSM 44230</strain>
    </source>
</reference>
<dbReference type="Pfam" id="PF01474">
    <property type="entry name" value="DAHP_synth_2"/>
    <property type="match status" value="1"/>
</dbReference>
<comment type="caution">
    <text evidence="5">The sequence shown here is derived from an EMBL/GenBank/DDBJ whole genome shotgun (WGS) entry which is preliminary data.</text>
</comment>
<accession>A0A7W7CH09</accession>
<dbReference type="SUPFAM" id="SSF51569">
    <property type="entry name" value="Aldolase"/>
    <property type="match status" value="1"/>
</dbReference>
<keyword evidence="4" id="KW-0057">Aromatic amino acid biosynthesis</keyword>
<evidence type="ECO:0000313" key="5">
    <source>
        <dbReference type="EMBL" id="MBB4679608.1"/>
    </source>
</evidence>
<comment type="pathway">
    <text evidence="4">Metabolic intermediate biosynthesis; chorismate biosynthesis; chorismate from D-erythrose 4-phosphate and phosphoenolpyruvate: step 1/7.</text>
</comment>
<dbReference type="GO" id="GO:0008652">
    <property type="term" value="P:amino acid biosynthetic process"/>
    <property type="evidence" value="ECO:0007669"/>
    <property type="project" value="UniProtKB-KW"/>
</dbReference>
<proteinExistence type="inferred from homology"/>
<dbReference type="Proteomes" id="UP000533598">
    <property type="component" value="Unassembled WGS sequence"/>
</dbReference>
<dbReference type="InterPro" id="IPR013785">
    <property type="entry name" value="Aldolase_TIM"/>
</dbReference>
<feature type="binding site" evidence="3">
    <location>
        <position position="359"/>
    </location>
    <ligand>
        <name>Mn(2+)</name>
        <dbReference type="ChEBI" id="CHEBI:29035"/>
    </ligand>
</feature>
<comment type="cofactor">
    <cofactor evidence="3">
        <name>Mn(2+)</name>
        <dbReference type="ChEBI" id="CHEBI:29035"/>
    </cofactor>
    <cofactor evidence="3">
        <name>Co(2+)</name>
        <dbReference type="ChEBI" id="CHEBI:48828"/>
    </cofactor>
    <cofactor evidence="3">
        <name>Cd(2+)</name>
        <dbReference type="ChEBI" id="CHEBI:48775"/>
    </cofactor>
    <text evidence="3">Binds 1 divalent cation per subunit. The enzyme is active with manganese, cobalt or cadmium ions.</text>
</comment>
<feature type="binding site" evidence="3">
    <location>
        <position position="401"/>
    </location>
    <ligand>
        <name>Mn(2+)</name>
        <dbReference type="ChEBI" id="CHEBI:29035"/>
    </ligand>
</feature>
<evidence type="ECO:0000256" key="4">
    <source>
        <dbReference type="RuleBase" id="RU363071"/>
    </source>
</evidence>
<organism evidence="5 6">
    <name type="scientific">Crossiella cryophila</name>
    <dbReference type="NCBI Taxonomy" id="43355"/>
    <lineage>
        <taxon>Bacteria</taxon>
        <taxon>Bacillati</taxon>
        <taxon>Actinomycetota</taxon>
        <taxon>Actinomycetes</taxon>
        <taxon>Pseudonocardiales</taxon>
        <taxon>Pseudonocardiaceae</taxon>
        <taxon>Crossiella</taxon>
    </lineage>
</organism>
<keyword evidence="6" id="KW-1185">Reference proteome</keyword>
<comment type="catalytic activity">
    <reaction evidence="4">
        <text>D-erythrose 4-phosphate + phosphoenolpyruvate + H2O = 7-phospho-2-dehydro-3-deoxy-D-arabino-heptonate + phosphate</text>
        <dbReference type="Rhea" id="RHEA:14717"/>
        <dbReference type="ChEBI" id="CHEBI:15377"/>
        <dbReference type="ChEBI" id="CHEBI:16897"/>
        <dbReference type="ChEBI" id="CHEBI:43474"/>
        <dbReference type="ChEBI" id="CHEBI:58394"/>
        <dbReference type="ChEBI" id="CHEBI:58702"/>
        <dbReference type="EC" id="2.5.1.54"/>
    </reaction>
</comment>
<dbReference type="Gene3D" id="3.20.20.70">
    <property type="entry name" value="Aldolase class I"/>
    <property type="match status" value="1"/>
</dbReference>
<dbReference type="RefSeq" id="WP_185005334.1">
    <property type="nucleotide sequence ID" value="NZ_BAAAUI010000001.1"/>
</dbReference>
<evidence type="ECO:0000313" key="6">
    <source>
        <dbReference type="Proteomes" id="UP000533598"/>
    </source>
</evidence>
<dbReference type="GO" id="GO:0003849">
    <property type="term" value="F:3-deoxy-7-phosphoheptulonate synthase activity"/>
    <property type="evidence" value="ECO:0007669"/>
    <property type="project" value="UniProtKB-EC"/>
</dbReference>
<evidence type="ECO:0000256" key="3">
    <source>
        <dbReference type="PIRSR" id="PIRSR602480-1"/>
    </source>
</evidence>
<evidence type="ECO:0000256" key="1">
    <source>
        <dbReference type="ARBA" id="ARBA00008911"/>
    </source>
</evidence>
<sequence>MLTENPILTRPRESAEDLFTALDEALRKPARQQPDWADHPARQRTRQDLALLPPLTLPAEIDLLRTRLAAVARGEAFLLQGGDCAETFADTTEAHIRANVSTLVQLEVALTRCTGWPVVTVGRLAGQYAKPRSQPQDADGLPSYRGDLVNAIEPDPLLRQPDPHRMMLAYQHSNVTLNLVRALCGPGNFPPARLRALFAGFAEGSAAGERFAGLLAELDRGLRYTDRSWSRELFSSHEALVLDYERALVRLDPDHPGGPRLYSGATHFPWIGERTRQWDGAHLAFAAQLANPIGLKIGPGATALEVSEYLHRLDPHKEPGRVTLITRMGSDRVRALLPPIVREVEASGHRVVWQCDPMHANGEVTECGRKTRQFDRIVDEVQGFFEVHRLLGTHPGGLHLELTGEDVTECLGGAAEITPSGLARRYETACDPRLNGDQALELTLLVAEMLRG</sequence>
<dbReference type="EMBL" id="JACHMH010000001">
    <property type="protein sequence ID" value="MBB4679608.1"/>
    <property type="molecule type" value="Genomic_DNA"/>
</dbReference>
<dbReference type="PANTHER" id="PTHR21337">
    <property type="entry name" value="PHOSPHO-2-DEHYDRO-3-DEOXYHEPTONATE ALDOLASE 1, 2"/>
    <property type="match status" value="1"/>
</dbReference>
<keyword evidence="2 4" id="KW-0808">Transferase</keyword>
<dbReference type="PANTHER" id="PTHR21337:SF0">
    <property type="entry name" value="PHOSPHO-2-DEHYDRO-3-DEOXYHEPTONATE ALDOLASE"/>
    <property type="match status" value="1"/>
</dbReference>
<gene>
    <name evidence="5" type="ORF">HNR67_005726</name>
</gene>